<evidence type="ECO:0000259" key="4">
    <source>
        <dbReference type="Pfam" id="PF00135"/>
    </source>
</evidence>
<proteinExistence type="inferred from homology"/>
<evidence type="ECO:0000313" key="5">
    <source>
        <dbReference type="EMBL" id="MBC8568833.1"/>
    </source>
</evidence>
<dbReference type="Gene3D" id="3.40.50.1820">
    <property type="entry name" value="alpha/beta hydrolase"/>
    <property type="match status" value="1"/>
</dbReference>
<dbReference type="InterPro" id="IPR019826">
    <property type="entry name" value="Carboxylesterase_B_AS"/>
</dbReference>
<dbReference type="RefSeq" id="WP_187525491.1">
    <property type="nucleotide sequence ID" value="NZ_JACRTA010000003.1"/>
</dbReference>
<sequence length="536" mass="59281">MKRKRKILSVLLLAVSMLLISAGCGSTDKAQDNQVADTKYGKFVGLTRDSGVVSFLGVPYAKQPVDDLRWKEPQPAEKTNEYIKAYDFGNTAIQPLDEFERASFAQQGEDCLTLNVWTKDVNDKKPVMVFIHGGANVSGGTTDPLYDGEKFVENNDVVMVSFNYRLGPFGFLDLSEIGGKEYKNSRNLGILDQIAALEWINENVESFGGDPENITVFGESAGGSAIIRLMATPLAEGLFNKAIIESGGPASIKEKGASNIDETAQSKKIGQEFMKITGKTSVEELQKLSASEVQKYSEELADILGDSLDVSTYGAIADGYAVPLDVFQNIKDGVGKDVKVIIGTNKDELKYFKLYDPEFEQSLEEEYPNHTMMGQSFSGNVAAADEYIKTIEDNPEKYTDFAGEIWIKQPSIIFAQLQSQHNDVYMYEWAWESNNEGLGACHAVELPFVLGNFDAPTAIAYAGEDLPQDLALRTQAAWTAFATTGNPSIKQETKWLKYTTKNRATMIIDEKPWKIVNDPKPEAREILQNLFEITAK</sequence>
<dbReference type="InterPro" id="IPR050309">
    <property type="entry name" value="Type-B_Carboxylest/Lipase"/>
</dbReference>
<keyword evidence="2 3" id="KW-0378">Hydrolase</keyword>
<feature type="domain" description="Carboxylesterase type B" evidence="4">
    <location>
        <begin position="33"/>
        <end position="515"/>
    </location>
</feature>
<gene>
    <name evidence="5" type="ORF">H8692_08690</name>
</gene>
<evidence type="ECO:0000256" key="1">
    <source>
        <dbReference type="ARBA" id="ARBA00005964"/>
    </source>
</evidence>
<dbReference type="AlphaFoldDB" id="A0A926IA47"/>
<dbReference type="Pfam" id="PF00135">
    <property type="entry name" value="COesterase"/>
    <property type="match status" value="1"/>
</dbReference>
<evidence type="ECO:0000256" key="2">
    <source>
        <dbReference type="ARBA" id="ARBA00022801"/>
    </source>
</evidence>
<dbReference type="SUPFAM" id="SSF53474">
    <property type="entry name" value="alpha/beta-Hydrolases"/>
    <property type="match status" value="1"/>
</dbReference>
<protein>
    <recommendedName>
        <fullName evidence="3">Carboxylic ester hydrolase</fullName>
        <ecNumber evidence="3">3.1.1.-</ecNumber>
    </recommendedName>
</protein>
<dbReference type="InterPro" id="IPR029058">
    <property type="entry name" value="AB_hydrolase_fold"/>
</dbReference>
<evidence type="ECO:0000313" key="6">
    <source>
        <dbReference type="Proteomes" id="UP000610862"/>
    </source>
</evidence>
<organism evidence="5 6">
    <name type="scientific">Lentihominibacter hominis</name>
    <dbReference type="NCBI Taxonomy" id="2763645"/>
    <lineage>
        <taxon>Bacteria</taxon>
        <taxon>Bacillati</taxon>
        <taxon>Bacillota</taxon>
        <taxon>Clostridia</taxon>
        <taxon>Peptostreptococcales</taxon>
        <taxon>Anaerovoracaceae</taxon>
        <taxon>Lentihominibacter</taxon>
    </lineage>
</organism>
<evidence type="ECO:0000256" key="3">
    <source>
        <dbReference type="RuleBase" id="RU361235"/>
    </source>
</evidence>
<feature type="chain" id="PRO_5039760591" description="Carboxylic ester hydrolase" evidence="3">
    <location>
        <begin position="23"/>
        <end position="536"/>
    </location>
</feature>
<comment type="caution">
    <text evidence="5">The sequence shown here is derived from an EMBL/GenBank/DDBJ whole genome shotgun (WGS) entry which is preliminary data.</text>
</comment>
<comment type="similarity">
    <text evidence="1 3">Belongs to the type-B carboxylesterase/lipase family.</text>
</comment>
<reference evidence="5" key="1">
    <citation type="submission" date="2020-08" db="EMBL/GenBank/DDBJ databases">
        <title>Genome public.</title>
        <authorList>
            <person name="Liu C."/>
            <person name="Sun Q."/>
        </authorList>
    </citation>
    <scope>NUCLEOTIDE SEQUENCE</scope>
    <source>
        <strain evidence="5">NSJ-24</strain>
    </source>
</reference>
<dbReference type="EC" id="3.1.1.-" evidence="3"/>
<dbReference type="Proteomes" id="UP000610862">
    <property type="component" value="Unassembled WGS sequence"/>
</dbReference>
<dbReference type="PANTHER" id="PTHR11559">
    <property type="entry name" value="CARBOXYLESTERASE"/>
    <property type="match status" value="1"/>
</dbReference>
<keyword evidence="6" id="KW-1185">Reference proteome</keyword>
<feature type="signal peptide" evidence="3">
    <location>
        <begin position="1"/>
        <end position="22"/>
    </location>
</feature>
<accession>A0A926IA47</accession>
<dbReference type="GO" id="GO:0016787">
    <property type="term" value="F:hydrolase activity"/>
    <property type="evidence" value="ECO:0007669"/>
    <property type="project" value="UniProtKB-KW"/>
</dbReference>
<dbReference type="PROSITE" id="PS00122">
    <property type="entry name" value="CARBOXYLESTERASE_B_1"/>
    <property type="match status" value="1"/>
</dbReference>
<dbReference type="InterPro" id="IPR002018">
    <property type="entry name" value="CarbesteraseB"/>
</dbReference>
<name>A0A926IA47_9FIRM</name>
<dbReference type="PROSITE" id="PS51257">
    <property type="entry name" value="PROKAR_LIPOPROTEIN"/>
    <property type="match status" value="1"/>
</dbReference>
<keyword evidence="3" id="KW-0732">Signal</keyword>
<dbReference type="EMBL" id="JACRTA010000003">
    <property type="protein sequence ID" value="MBC8568833.1"/>
    <property type="molecule type" value="Genomic_DNA"/>
</dbReference>